<dbReference type="Pfam" id="PF09446">
    <property type="entry name" value="VMA21"/>
    <property type="match status" value="1"/>
</dbReference>
<dbReference type="Proteomes" id="UP000887540">
    <property type="component" value="Unplaced"/>
</dbReference>
<evidence type="ECO:0000313" key="9">
    <source>
        <dbReference type="Proteomes" id="UP000887540"/>
    </source>
</evidence>
<dbReference type="Pfam" id="PF07034">
    <property type="entry name" value="ORC3_N"/>
    <property type="match status" value="1"/>
</dbReference>
<dbReference type="InterPro" id="IPR045667">
    <property type="entry name" value="ORC3_N"/>
</dbReference>
<feature type="transmembrane region" description="Helical" evidence="7">
    <location>
        <begin position="688"/>
        <end position="708"/>
    </location>
</feature>
<evidence type="ECO:0000256" key="1">
    <source>
        <dbReference type="ARBA" id="ARBA00022692"/>
    </source>
</evidence>
<keyword evidence="3 7" id="KW-1133">Transmembrane helix</keyword>
<name>A0A914BVH5_9BILA</name>
<feature type="region of interest" description="Disordered" evidence="6">
    <location>
        <begin position="533"/>
        <end position="554"/>
    </location>
</feature>
<keyword evidence="4 7" id="KW-0472">Membrane</keyword>
<sequence>MEESEIKLHHGKKKQCSSHISTKVPMSFKSTTDNFKYLCEIIDETIKHSMNFVYKESIETILSHMVVREKRDHLKTLFINANGLSLKLLADGIQDFYSEQRGLRRVAANSIVLNVKLAYCSSLRSVIERIEEKLRKWHDKQITLLVALDKPESFPVHFINNFITIVAEKNYPITLAFFGHTNFTMLYQRIHRDTYSNIEVKYMEFPPAESYLNTFLKHLLTPNKLDEIPLHLQLSGELLKDIRDSYLLEDFSVPNLVKRMHFALFGHCKTTTNSLKELRNCREEWLTFKEKCSTYYNVLDILHTFYRDTSMKENDRDTFVKSSFWDLHILIQTTNDFISATNELYSDCRSRWSSWDIEEWMEKLNMLKMMCENNELLREDVAKFEQFLSDLDNVENRMDEMVLSSPEKHPTVGKSKLSAVEWKKQMDVRRSNAANPFIQEREKLKSTIIHYLDKFFKKFLKPFPKFDESFVVKCPEDIDLIKLRITDEIEFGLAQPDLNINDIQNEQLDVCIAYRCSESDLEIIENVNIDENINGSDSDSNAEAKNHGGQETIEEVELTIDDVTSSLKKQESITDEIISKDSKSSLATSQDQLEEQESDLESQEEETMEKVDEKLENEVGSKENFHEFPQTPLTEEEEELLYGQEARYNAIGNLIFFSILIFTLPLAVMYIVYRILLDNYNWPPDAASLWAGIAAAVVVIVIVAIFVWKALREEQKAEVELKALKKSQ</sequence>
<dbReference type="GO" id="GO:0005789">
    <property type="term" value="C:endoplasmic reticulum membrane"/>
    <property type="evidence" value="ECO:0007669"/>
    <property type="project" value="TreeGrafter"/>
</dbReference>
<dbReference type="PANTHER" id="PTHR31792:SF3">
    <property type="entry name" value="VACUOLAR ATPASE ASSEMBLY INTEGRAL MEMBRANE PROTEIN VMA21"/>
    <property type="match status" value="1"/>
</dbReference>
<evidence type="ECO:0000256" key="6">
    <source>
        <dbReference type="SAM" id="MobiDB-lite"/>
    </source>
</evidence>
<dbReference type="GO" id="GO:0070072">
    <property type="term" value="P:vacuolar proton-transporting V-type ATPase complex assembly"/>
    <property type="evidence" value="ECO:0007669"/>
    <property type="project" value="InterPro"/>
</dbReference>
<keyword evidence="5" id="KW-0968">Cytoplasmic vesicle</keyword>
<organism evidence="9 10">
    <name type="scientific">Acrobeloides nanus</name>
    <dbReference type="NCBI Taxonomy" id="290746"/>
    <lineage>
        <taxon>Eukaryota</taxon>
        <taxon>Metazoa</taxon>
        <taxon>Ecdysozoa</taxon>
        <taxon>Nematoda</taxon>
        <taxon>Chromadorea</taxon>
        <taxon>Rhabditida</taxon>
        <taxon>Tylenchina</taxon>
        <taxon>Cephalobomorpha</taxon>
        <taxon>Cephaloboidea</taxon>
        <taxon>Cephalobidae</taxon>
        <taxon>Acrobeloides</taxon>
    </lineage>
</organism>
<keyword evidence="9" id="KW-1185">Reference proteome</keyword>
<reference evidence="10" key="1">
    <citation type="submission" date="2022-11" db="UniProtKB">
        <authorList>
            <consortium name="WormBaseParasite"/>
        </authorList>
    </citation>
    <scope>IDENTIFICATION</scope>
</reference>
<dbReference type="InterPro" id="IPR019013">
    <property type="entry name" value="Vma21"/>
</dbReference>
<dbReference type="GO" id="GO:0031410">
    <property type="term" value="C:cytoplasmic vesicle"/>
    <property type="evidence" value="ECO:0007669"/>
    <property type="project" value="UniProtKB-KW"/>
</dbReference>
<protein>
    <submittedName>
        <fullName evidence="10">Origin recognition complex subunit 3 N-terminal domain-containing protein</fullName>
    </submittedName>
</protein>
<feature type="region of interest" description="Disordered" evidence="6">
    <location>
        <begin position="579"/>
        <end position="620"/>
    </location>
</feature>
<proteinExistence type="predicted"/>
<evidence type="ECO:0000313" key="10">
    <source>
        <dbReference type="WBParaSite" id="ACRNAN_Path_1098.g4201.t1"/>
    </source>
</evidence>
<keyword evidence="2" id="KW-0256">Endoplasmic reticulum</keyword>
<dbReference type="PANTHER" id="PTHR31792">
    <property type="entry name" value="VACUOLAR ATPASE ASSEMBLY INTEGRAL MEMBRANE PROTEIN VMA21"/>
    <property type="match status" value="1"/>
</dbReference>
<feature type="domain" description="Origin recognition complex subunit 3 N-terminal" evidence="8">
    <location>
        <begin position="101"/>
        <end position="267"/>
    </location>
</feature>
<dbReference type="WBParaSite" id="ACRNAN_Path_1098.g4201.t1">
    <property type="protein sequence ID" value="ACRNAN_Path_1098.g4201.t1"/>
    <property type="gene ID" value="ACRNAN_Path_1098.g4201"/>
</dbReference>
<feature type="compositionally biased region" description="Acidic residues" evidence="6">
    <location>
        <begin position="592"/>
        <end position="607"/>
    </location>
</feature>
<keyword evidence="1 7" id="KW-0812">Transmembrane</keyword>
<feature type="compositionally biased region" description="Basic and acidic residues" evidence="6">
    <location>
        <begin position="608"/>
        <end position="620"/>
    </location>
</feature>
<dbReference type="AlphaFoldDB" id="A0A914BVH5"/>
<accession>A0A914BVH5</accession>
<evidence type="ECO:0000256" key="4">
    <source>
        <dbReference type="ARBA" id="ARBA00023136"/>
    </source>
</evidence>
<feature type="transmembrane region" description="Helical" evidence="7">
    <location>
        <begin position="654"/>
        <end position="676"/>
    </location>
</feature>
<evidence type="ECO:0000256" key="7">
    <source>
        <dbReference type="SAM" id="Phobius"/>
    </source>
</evidence>
<evidence type="ECO:0000256" key="2">
    <source>
        <dbReference type="ARBA" id="ARBA00022824"/>
    </source>
</evidence>
<evidence type="ECO:0000256" key="3">
    <source>
        <dbReference type="ARBA" id="ARBA00022989"/>
    </source>
</evidence>
<evidence type="ECO:0000256" key="5">
    <source>
        <dbReference type="ARBA" id="ARBA00023329"/>
    </source>
</evidence>
<evidence type="ECO:0000259" key="8">
    <source>
        <dbReference type="Pfam" id="PF07034"/>
    </source>
</evidence>